<feature type="transmembrane region" description="Helical" evidence="1">
    <location>
        <begin position="21"/>
        <end position="43"/>
    </location>
</feature>
<evidence type="ECO:0000313" key="4">
    <source>
        <dbReference type="Proteomes" id="UP000233750"/>
    </source>
</evidence>
<evidence type="ECO:0000313" key="3">
    <source>
        <dbReference type="EMBL" id="PKV94767.1"/>
    </source>
</evidence>
<gene>
    <name evidence="3" type="ORF">ATK30_5652</name>
</gene>
<name>A0A2N3WLK6_9PSEU</name>
<comment type="caution">
    <text evidence="3">The sequence shown here is derived from an EMBL/GenBank/DDBJ whole genome shotgun (WGS) entry which is preliminary data.</text>
</comment>
<organism evidence="3 4">
    <name type="scientific">Amycolatopsis echigonensis</name>
    <dbReference type="NCBI Taxonomy" id="2576905"/>
    <lineage>
        <taxon>Bacteria</taxon>
        <taxon>Bacillati</taxon>
        <taxon>Actinomycetota</taxon>
        <taxon>Actinomycetes</taxon>
        <taxon>Pseudonocardiales</taxon>
        <taxon>Pseudonocardiaceae</taxon>
        <taxon>Amycolatopsis</taxon>
    </lineage>
</organism>
<dbReference type="AlphaFoldDB" id="A0A2N3WLK6"/>
<keyword evidence="4" id="KW-1185">Reference proteome</keyword>
<dbReference type="EMBL" id="PJMY01000003">
    <property type="protein sequence ID" value="PKV94767.1"/>
    <property type="molecule type" value="Genomic_DNA"/>
</dbReference>
<dbReference type="Proteomes" id="UP000233750">
    <property type="component" value="Unassembled WGS sequence"/>
</dbReference>
<dbReference type="Pfam" id="PF07811">
    <property type="entry name" value="TadE"/>
    <property type="match status" value="1"/>
</dbReference>
<keyword evidence="1" id="KW-0472">Membrane</keyword>
<accession>A0A2N3WLK6</accession>
<protein>
    <submittedName>
        <fullName evidence="3">TadE-like protein</fullName>
    </submittedName>
</protein>
<dbReference type="RefSeq" id="WP_268745720.1">
    <property type="nucleotide sequence ID" value="NZ_JACJHR010000021.1"/>
</dbReference>
<keyword evidence="1" id="KW-1133">Transmembrane helix</keyword>
<evidence type="ECO:0000259" key="2">
    <source>
        <dbReference type="Pfam" id="PF07811"/>
    </source>
</evidence>
<reference evidence="3 4" key="1">
    <citation type="submission" date="2017-12" db="EMBL/GenBank/DDBJ databases">
        <title>Sequencing the genomes of 1000 Actinobacteria strains.</title>
        <authorList>
            <person name="Klenk H.-P."/>
        </authorList>
    </citation>
    <scope>NUCLEOTIDE SEQUENCE [LARGE SCALE GENOMIC DNA]</scope>
    <source>
        <strain evidence="3 4">DSM 45165</strain>
    </source>
</reference>
<keyword evidence="1" id="KW-0812">Transmembrane</keyword>
<dbReference type="InterPro" id="IPR012495">
    <property type="entry name" value="TadE-like_dom"/>
</dbReference>
<evidence type="ECO:0000256" key="1">
    <source>
        <dbReference type="SAM" id="Phobius"/>
    </source>
</evidence>
<proteinExistence type="predicted"/>
<sequence length="156" mass="16066">MSARRVRYGQRLRSLRDDERGSAAAELVLLTPGLIMMLLFIVFCGRMADATLRLEDAAHQAARAASLARNVTNARNDAHATASAALANAGITCRSLAVTVNTAGFQPGATVSVEVTCTAGLSDLALLGMPGSIQLSASFSSPVDTYRGVAANAGGT</sequence>
<feature type="domain" description="TadE-like" evidence="2">
    <location>
        <begin position="21"/>
        <end position="63"/>
    </location>
</feature>